<dbReference type="Gene3D" id="1.10.1060.10">
    <property type="entry name" value="Alpha-helical ferredoxin"/>
    <property type="match status" value="1"/>
</dbReference>
<evidence type="ECO:0000259" key="1">
    <source>
        <dbReference type="PROSITE" id="PS51379"/>
    </source>
</evidence>
<evidence type="ECO:0000313" key="3">
    <source>
        <dbReference type="Proteomes" id="UP000547674"/>
    </source>
</evidence>
<protein>
    <submittedName>
        <fullName evidence="2">FAD-dependent oxidoreductase</fullName>
    </submittedName>
</protein>
<dbReference type="PANTHER" id="PTHR42783:SF3">
    <property type="entry name" value="GLUTAMATE SYNTHASE [NADPH] SMALL CHAIN-RELATED"/>
    <property type="match status" value="1"/>
</dbReference>
<dbReference type="InterPro" id="IPR009051">
    <property type="entry name" value="Helical_ferredxn"/>
</dbReference>
<gene>
    <name evidence="2" type="ORF">HKN21_11705</name>
</gene>
<feature type="domain" description="4Fe-4S ferredoxin-type" evidence="1">
    <location>
        <begin position="26"/>
        <end position="56"/>
    </location>
</feature>
<dbReference type="InterPro" id="IPR017896">
    <property type="entry name" value="4Fe4S_Fe-S-bd"/>
</dbReference>
<sequence length="436" mass="46360">MAEKKTLSSSRAELQIGDFKPLYTPGEAKIEADRCLYCEDAPCIQACPTAIDIPRFIKRIAQGNLKGSAKVILDANILGYSCARVCPVEVLCAGACVYNPWNLTPIAIGRLQRFAVESIWDEAGNLFERKPANGKKVALVGGGPASLAAGAALSLEGYEATILEKNEHAGGLNTYGVAPYKMQAQDSLKEVELIEALGVTIKTGVEVGKDITADALLSDYDAVFLGVGLGEDRALDMGDTPPVGVIGAVAWIEEMKVSEKLDLKAKEAFVIGGGNTALDVAQELKELGVPEVSLVYRKGEEQMSGYHHEVKRAKLLGVQILTNRLPKSVSAENGRLSQIEMAWNSPLGEVTEVVDADLMVLAVGQLKRGEWFTRFEGVEVDSKGIVQADANGQTGNPKVFTGGDCLNGGKEVVNAVAEGKRAAKAIMAYIEGANHG</sequence>
<evidence type="ECO:0000313" key="2">
    <source>
        <dbReference type="EMBL" id="NNF07418.1"/>
    </source>
</evidence>
<dbReference type="EMBL" id="JABDJR010000473">
    <property type="protein sequence ID" value="NNF07418.1"/>
    <property type="molecule type" value="Genomic_DNA"/>
</dbReference>
<dbReference type="Gene3D" id="3.50.50.60">
    <property type="entry name" value="FAD/NAD(P)-binding domain"/>
    <property type="match status" value="2"/>
</dbReference>
<dbReference type="Proteomes" id="UP000547674">
    <property type="component" value="Unassembled WGS sequence"/>
</dbReference>
<proteinExistence type="predicted"/>
<reference evidence="2 3" key="1">
    <citation type="submission" date="2020-03" db="EMBL/GenBank/DDBJ databases">
        <title>Metabolic flexibility allows generalist bacteria to become dominant in a frequently disturbed ecosystem.</title>
        <authorList>
            <person name="Chen Y.-J."/>
            <person name="Leung P.M."/>
            <person name="Bay S.K."/>
            <person name="Hugenholtz P."/>
            <person name="Kessler A.J."/>
            <person name="Shelley G."/>
            <person name="Waite D.W."/>
            <person name="Cook P.L."/>
            <person name="Greening C."/>
        </authorList>
    </citation>
    <scope>NUCLEOTIDE SEQUENCE [LARGE SCALE GENOMIC DNA]</scope>
    <source>
        <strain evidence="2">SS_bin_28</strain>
    </source>
</reference>
<dbReference type="Pfam" id="PF14691">
    <property type="entry name" value="Fer4_20"/>
    <property type="match status" value="1"/>
</dbReference>
<accession>A0A7Y2H369</accession>
<organism evidence="2 3">
    <name type="scientific">Eiseniibacteriota bacterium</name>
    <dbReference type="NCBI Taxonomy" id="2212470"/>
    <lineage>
        <taxon>Bacteria</taxon>
        <taxon>Candidatus Eiseniibacteriota</taxon>
    </lineage>
</organism>
<dbReference type="SUPFAM" id="SSF51971">
    <property type="entry name" value="Nucleotide-binding domain"/>
    <property type="match status" value="1"/>
</dbReference>
<dbReference type="InterPro" id="IPR028261">
    <property type="entry name" value="DPD_II"/>
</dbReference>
<dbReference type="SUPFAM" id="SSF46548">
    <property type="entry name" value="alpha-helical ferredoxin"/>
    <property type="match status" value="1"/>
</dbReference>
<dbReference type="InterPro" id="IPR036188">
    <property type="entry name" value="FAD/NAD-bd_sf"/>
</dbReference>
<comment type="caution">
    <text evidence="2">The sequence shown here is derived from an EMBL/GenBank/DDBJ whole genome shotgun (WGS) entry which is preliminary data.</text>
</comment>
<dbReference type="Pfam" id="PF07992">
    <property type="entry name" value="Pyr_redox_2"/>
    <property type="match status" value="1"/>
</dbReference>
<dbReference type="GO" id="GO:0016491">
    <property type="term" value="F:oxidoreductase activity"/>
    <property type="evidence" value="ECO:0007669"/>
    <property type="project" value="InterPro"/>
</dbReference>
<dbReference type="AlphaFoldDB" id="A0A7Y2H369"/>
<dbReference type="InterPro" id="IPR023753">
    <property type="entry name" value="FAD/NAD-binding_dom"/>
</dbReference>
<dbReference type="PANTHER" id="PTHR42783">
    <property type="entry name" value="GLUTAMATE SYNTHASE [NADPH] SMALL CHAIN"/>
    <property type="match status" value="1"/>
</dbReference>
<name>A0A7Y2H369_UNCEI</name>
<dbReference type="PRINTS" id="PR00419">
    <property type="entry name" value="ADXRDTASE"/>
</dbReference>
<dbReference type="GO" id="GO:0051536">
    <property type="term" value="F:iron-sulfur cluster binding"/>
    <property type="evidence" value="ECO:0007669"/>
    <property type="project" value="InterPro"/>
</dbReference>
<dbReference type="PROSITE" id="PS51379">
    <property type="entry name" value="4FE4S_FER_2"/>
    <property type="match status" value="1"/>
</dbReference>